<proteinExistence type="predicted"/>
<dbReference type="Proteomes" id="UP001234297">
    <property type="component" value="Chromosome 7"/>
</dbReference>
<organism evidence="1 2">
    <name type="scientific">Persea americana</name>
    <name type="common">Avocado</name>
    <dbReference type="NCBI Taxonomy" id="3435"/>
    <lineage>
        <taxon>Eukaryota</taxon>
        <taxon>Viridiplantae</taxon>
        <taxon>Streptophyta</taxon>
        <taxon>Embryophyta</taxon>
        <taxon>Tracheophyta</taxon>
        <taxon>Spermatophyta</taxon>
        <taxon>Magnoliopsida</taxon>
        <taxon>Magnoliidae</taxon>
        <taxon>Laurales</taxon>
        <taxon>Lauraceae</taxon>
        <taxon>Persea</taxon>
    </lineage>
</organism>
<evidence type="ECO:0000313" key="1">
    <source>
        <dbReference type="EMBL" id="KAJ8628683.1"/>
    </source>
</evidence>
<gene>
    <name evidence="1" type="ORF">MRB53_022006</name>
</gene>
<sequence>MEAEERRKYKVFDSWQFNYMQHLLPFLYMQTCQAPLIYISVWSDSDIFIGFVIDIIFFIGFVALFLHRIKRCASSLRLSSPTTLKYFRLEGTAVTFSGSDAAAPVFLGDEGKAAIEQAQP</sequence>
<protein>
    <submittedName>
        <fullName evidence="1">Uncharacterized protein</fullName>
    </submittedName>
</protein>
<evidence type="ECO:0000313" key="2">
    <source>
        <dbReference type="Proteomes" id="UP001234297"/>
    </source>
</evidence>
<dbReference type="EMBL" id="CM056815">
    <property type="protein sequence ID" value="KAJ8628683.1"/>
    <property type="molecule type" value="Genomic_DNA"/>
</dbReference>
<reference evidence="1 2" key="1">
    <citation type="journal article" date="2022" name="Hortic Res">
        <title>A haplotype resolved chromosomal level avocado genome allows analysis of novel avocado genes.</title>
        <authorList>
            <person name="Nath O."/>
            <person name="Fletcher S.J."/>
            <person name="Hayward A."/>
            <person name="Shaw L.M."/>
            <person name="Masouleh A.K."/>
            <person name="Furtado A."/>
            <person name="Henry R.J."/>
            <person name="Mitter N."/>
        </authorList>
    </citation>
    <scope>NUCLEOTIDE SEQUENCE [LARGE SCALE GENOMIC DNA]</scope>
    <source>
        <strain evidence="2">cv. Hass</strain>
    </source>
</reference>
<keyword evidence="2" id="KW-1185">Reference proteome</keyword>
<name>A0ACC2L5Q6_PERAE</name>
<accession>A0ACC2L5Q6</accession>
<comment type="caution">
    <text evidence="1">The sequence shown here is derived from an EMBL/GenBank/DDBJ whole genome shotgun (WGS) entry which is preliminary data.</text>
</comment>